<evidence type="ECO:0000313" key="10">
    <source>
        <dbReference type="EMBL" id="KAL1562238.1"/>
    </source>
</evidence>
<feature type="transmembrane region" description="Helical" evidence="8">
    <location>
        <begin position="336"/>
        <end position="362"/>
    </location>
</feature>
<proteinExistence type="predicted"/>
<dbReference type="InterPro" id="IPR036770">
    <property type="entry name" value="Ankyrin_rpt-contain_sf"/>
</dbReference>
<dbReference type="GO" id="GO:0016020">
    <property type="term" value="C:membrane"/>
    <property type="evidence" value="ECO:0007669"/>
    <property type="project" value="UniProtKB-SubCell"/>
</dbReference>
<feature type="transmembrane region" description="Helical" evidence="8">
    <location>
        <begin position="272"/>
        <end position="290"/>
    </location>
</feature>
<dbReference type="Pfam" id="PF13962">
    <property type="entry name" value="PGG"/>
    <property type="match status" value="1"/>
</dbReference>
<dbReference type="PROSITE" id="PS50088">
    <property type="entry name" value="ANK_REPEAT"/>
    <property type="match status" value="3"/>
</dbReference>
<dbReference type="PROSITE" id="PS50297">
    <property type="entry name" value="ANK_REP_REGION"/>
    <property type="match status" value="3"/>
</dbReference>
<evidence type="ECO:0000256" key="4">
    <source>
        <dbReference type="ARBA" id="ARBA00022989"/>
    </source>
</evidence>
<keyword evidence="3" id="KW-0677">Repeat</keyword>
<dbReference type="Proteomes" id="UP001567538">
    <property type="component" value="Unassembled WGS sequence"/>
</dbReference>
<organism evidence="10 11">
    <name type="scientific">Salvia divinorum</name>
    <name type="common">Maria pastora</name>
    <name type="synonym">Diviner's sage</name>
    <dbReference type="NCBI Taxonomy" id="28513"/>
    <lineage>
        <taxon>Eukaryota</taxon>
        <taxon>Viridiplantae</taxon>
        <taxon>Streptophyta</taxon>
        <taxon>Embryophyta</taxon>
        <taxon>Tracheophyta</taxon>
        <taxon>Spermatophyta</taxon>
        <taxon>Magnoliopsida</taxon>
        <taxon>eudicotyledons</taxon>
        <taxon>Gunneridae</taxon>
        <taxon>Pentapetalae</taxon>
        <taxon>asterids</taxon>
        <taxon>lamiids</taxon>
        <taxon>Lamiales</taxon>
        <taxon>Lamiaceae</taxon>
        <taxon>Nepetoideae</taxon>
        <taxon>Mentheae</taxon>
        <taxon>Salviinae</taxon>
        <taxon>Salvia</taxon>
        <taxon>Salvia subgen. Calosphace</taxon>
    </lineage>
</organism>
<dbReference type="Gene3D" id="1.25.40.20">
    <property type="entry name" value="Ankyrin repeat-containing domain"/>
    <property type="match status" value="1"/>
</dbReference>
<sequence length="396" mass="44756">MVGEDAEKKLYNAATKGDVATLQQLIQQDPYLVHGVPFPCSRNLLHGQTAIVEEVLKLNPRQARISDSQSSSPLHIAAEEGHVDICQKLLSVAPEACWWRDRHDMNPLHIAAMKGHVEIVQHLLRESPLPAMERLRRGETGELVYATDENGDTILHLAVRSNQLETIRYLVESNKIKRRTRNSMRKTEQEILGESPSEMRRILLRLSLPSFDNFLPKLSDTTMVVVVLIATMAFQNAVNPPGGMWQEDTPSHKPAGDAVIAYTHRHIYNTDTSANTIAFVSSITIFLITTGRPSEDVPYFLIAVYSMWVSLLAIAVSYGASTMVITPNTKTKSIDLIVAIVILVSVVTALFILFFPDLRIFYLDCKKRIRRREDSLPKRILYRITQLLRIWGCFRT</sequence>
<evidence type="ECO:0000256" key="2">
    <source>
        <dbReference type="ARBA" id="ARBA00022692"/>
    </source>
</evidence>
<feature type="domain" description="PGG" evidence="9">
    <location>
        <begin position="217"/>
        <end position="324"/>
    </location>
</feature>
<evidence type="ECO:0000259" key="9">
    <source>
        <dbReference type="Pfam" id="PF13962"/>
    </source>
</evidence>
<evidence type="ECO:0000256" key="8">
    <source>
        <dbReference type="SAM" id="Phobius"/>
    </source>
</evidence>
<reference evidence="10 11" key="1">
    <citation type="submission" date="2024-06" db="EMBL/GenBank/DDBJ databases">
        <title>A chromosome level genome sequence of Diviner's sage (Salvia divinorum).</title>
        <authorList>
            <person name="Ford S.A."/>
            <person name="Ro D.-K."/>
            <person name="Ness R.W."/>
            <person name="Phillips M.A."/>
        </authorList>
    </citation>
    <scope>NUCLEOTIDE SEQUENCE [LARGE SCALE GENOMIC DNA]</scope>
    <source>
        <strain evidence="10">SAF-2024a</strain>
        <tissue evidence="10">Leaf</tissue>
    </source>
</reference>
<gene>
    <name evidence="10" type="ORF">AAHA92_04836</name>
</gene>
<dbReference type="EMBL" id="JBEAFC010000003">
    <property type="protein sequence ID" value="KAL1562238.1"/>
    <property type="molecule type" value="Genomic_DNA"/>
</dbReference>
<evidence type="ECO:0000256" key="3">
    <source>
        <dbReference type="ARBA" id="ARBA00022737"/>
    </source>
</evidence>
<evidence type="ECO:0000256" key="1">
    <source>
        <dbReference type="ARBA" id="ARBA00004141"/>
    </source>
</evidence>
<accession>A0ABD1I429</accession>
<protein>
    <submittedName>
        <fullName evidence="10">Ankyrin repeat-containing protein-like protein</fullName>
    </submittedName>
</protein>
<evidence type="ECO:0000256" key="7">
    <source>
        <dbReference type="PROSITE-ProRule" id="PRU00023"/>
    </source>
</evidence>
<dbReference type="PANTHER" id="PTHR24186">
    <property type="entry name" value="PROTEIN PHOSPHATASE 1 REGULATORY SUBUNIT"/>
    <property type="match status" value="1"/>
</dbReference>
<comment type="caution">
    <text evidence="10">The sequence shown here is derived from an EMBL/GenBank/DDBJ whole genome shotgun (WGS) entry which is preliminary data.</text>
</comment>
<dbReference type="SMART" id="SM00248">
    <property type="entry name" value="ANK"/>
    <property type="match status" value="3"/>
</dbReference>
<dbReference type="InterPro" id="IPR026961">
    <property type="entry name" value="PGG_dom"/>
</dbReference>
<feature type="repeat" description="ANK" evidence="7">
    <location>
        <begin position="69"/>
        <end position="91"/>
    </location>
</feature>
<dbReference type="AlphaFoldDB" id="A0ABD1I429"/>
<dbReference type="SUPFAM" id="SSF48403">
    <property type="entry name" value="Ankyrin repeat"/>
    <property type="match status" value="1"/>
</dbReference>
<keyword evidence="2 8" id="KW-0812">Transmembrane</keyword>
<keyword evidence="11" id="KW-1185">Reference proteome</keyword>
<name>A0ABD1I429_SALDI</name>
<keyword evidence="4 8" id="KW-1133">Transmembrane helix</keyword>
<evidence type="ECO:0000256" key="6">
    <source>
        <dbReference type="ARBA" id="ARBA00023136"/>
    </source>
</evidence>
<evidence type="ECO:0000256" key="5">
    <source>
        <dbReference type="ARBA" id="ARBA00023043"/>
    </source>
</evidence>
<feature type="repeat" description="ANK" evidence="7">
    <location>
        <begin position="150"/>
        <end position="174"/>
    </location>
</feature>
<keyword evidence="5 7" id="KW-0040">ANK repeat</keyword>
<dbReference type="InterPro" id="IPR002110">
    <property type="entry name" value="Ankyrin_rpt"/>
</dbReference>
<dbReference type="Pfam" id="PF12796">
    <property type="entry name" value="Ank_2"/>
    <property type="match status" value="1"/>
</dbReference>
<comment type="subcellular location">
    <subcellularLocation>
        <location evidence="1">Membrane</location>
        <topology evidence="1">Multi-pass membrane protein</topology>
    </subcellularLocation>
</comment>
<dbReference type="Pfam" id="PF00023">
    <property type="entry name" value="Ank"/>
    <property type="match status" value="1"/>
</dbReference>
<feature type="repeat" description="ANK" evidence="7">
    <location>
        <begin position="103"/>
        <end position="125"/>
    </location>
</feature>
<dbReference type="PANTHER" id="PTHR24186:SF38">
    <property type="entry name" value="ANKYRIN REPEAT FAMILY PROTEIN"/>
    <property type="match status" value="1"/>
</dbReference>
<keyword evidence="6 8" id="KW-0472">Membrane</keyword>
<evidence type="ECO:0000313" key="11">
    <source>
        <dbReference type="Proteomes" id="UP001567538"/>
    </source>
</evidence>
<feature type="transmembrane region" description="Helical" evidence="8">
    <location>
        <begin position="297"/>
        <end position="316"/>
    </location>
</feature>